<dbReference type="Proteomes" id="UP000183656">
    <property type="component" value="Unassembled WGS sequence"/>
</dbReference>
<dbReference type="AlphaFoldDB" id="A0A1I7JDQ1"/>
<keyword evidence="3" id="KW-1185">Reference proteome</keyword>
<dbReference type="Gene3D" id="3.90.660.10">
    <property type="match status" value="1"/>
</dbReference>
<evidence type="ECO:0000256" key="1">
    <source>
        <dbReference type="SAM" id="MobiDB-lite"/>
    </source>
</evidence>
<organism evidence="2 3">
    <name type="scientific">Paenacidovorax caeni</name>
    <dbReference type="NCBI Taxonomy" id="343013"/>
    <lineage>
        <taxon>Bacteria</taxon>
        <taxon>Pseudomonadati</taxon>
        <taxon>Pseudomonadota</taxon>
        <taxon>Betaproteobacteria</taxon>
        <taxon>Burkholderiales</taxon>
        <taxon>Comamonadaceae</taxon>
        <taxon>Paenacidovorax</taxon>
    </lineage>
</organism>
<proteinExistence type="predicted"/>
<protein>
    <submittedName>
        <fullName evidence="2">Uncharacterized protein</fullName>
    </submittedName>
</protein>
<evidence type="ECO:0000313" key="3">
    <source>
        <dbReference type="Proteomes" id="UP000183656"/>
    </source>
</evidence>
<feature type="region of interest" description="Disordered" evidence="1">
    <location>
        <begin position="148"/>
        <end position="171"/>
    </location>
</feature>
<reference evidence="2 3" key="1">
    <citation type="submission" date="2016-10" db="EMBL/GenBank/DDBJ databases">
        <authorList>
            <person name="de Groot N.N."/>
        </authorList>
    </citation>
    <scope>NUCLEOTIDE SEQUENCE [LARGE SCALE GENOMIC DNA]</scope>
    <source>
        <strain evidence="2 3">R-24608</strain>
    </source>
</reference>
<dbReference type="EMBL" id="FPBX01000025">
    <property type="protein sequence ID" value="SFU83309.1"/>
    <property type="molecule type" value="Genomic_DNA"/>
</dbReference>
<accession>A0A1I7JDQ1</accession>
<evidence type="ECO:0000313" key="2">
    <source>
        <dbReference type="EMBL" id="SFU83309.1"/>
    </source>
</evidence>
<dbReference type="Gene3D" id="3.50.50.60">
    <property type="entry name" value="FAD/NAD(P)-binding domain"/>
    <property type="match status" value="1"/>
</dbReference>
<dbReference type="InterPro" id="IPR036188">
    <property type="entry name" value="FAD/NAD-bd_sf"/>
</dbReference>
<name>A0A1I7JDQ1_9BURK</name>
<gene>
    <name evidence="2" type="ORF">SAMN04489707_10257</name>
</gene>
<sequence>MQVLGVERAHTGVAVWARSPQGAERLEADYAVLALTLPLLGGLALEWPRLVRQGLQAVHTADAIKMALETDGSWVDGSAASGAHQVLAPCGRVAVVQRIASMVSNADWIARHATGHGAGLAAGHGTRLLRRRCAVAAQRLARVGAGVGRAGSAGTAGAPPTRVQPLSRRKE</sequence>